<evidence type="ECO:0000313" key="2">
    <source>
        <dbReference type="EMBL" id="KAL3659848.1"/>
    </source>
</evidence>
<feature type="region of interest" description="Disordered" evidence="1">
    <location>
        <begin position="57"/>
        <end position="123"/>
    </location>
</feature>
<reference evidence="2 3" key="1">
    <citation type="submission" date="2024-09" db="EMBL/GenBank/DDBJ databases">
        <title>Genome sequencing and assembly of Phytophthora oleae, isolate VK10A, causative agent of rot of olive drupes.</title>
        <authorList>
            <person name="Conti Taguali S."/>
            <person name="Riolo M."/>
            <person name="La Spada F."/>
            <person name="Cacciola S.O."/>
            <person name="Dionisio G."/>
        </authorList>
    </citation>
    <scope>NUCLEOTIDE SEQUENCE [LARGE SCALE GENOMIC DNA]</scope>
    <source>
        <strain evidence="2 3">VK10A</strain>
    </source>
</reference>
<dbReference type="AlphaFoldDB" id="A0ABD3EZ66"/>
<name>A0ABD3EZ66_9STRA</name>
<evidence type="ECO:0000256" key="1">
    <source>
        <dbReference type="SAM" id="MobiDB-lite"/>
    </source>
</evidence>
<feature type="region of interest" description="Disordered" evidence="1">
    <location>
        <begin position="18"/>
        <end position="39"/>
    </location>
</feature>
<feature type="compositionally biased region" description="Basic and acidic residues" evidence="1">
    <location>
        <begin position="86"/>
        <end position="99"/>
    </location>
</feature>
<comment type="caution">
    <text evidence="2">The sequence shown here is derived from an EMBL/GenBank/DDBJ whole genome shotgun (WGS) entry which is preliminary data.</text>
</comment>
<sequence length="123" mass="13600">MATHATFLDEVAEFLGQSAVPEAPGVEKHGEAPDTGGDELLLASHELLAETKELLASYEAPPENSLEEDASNTAKSSEEDSQQDVPRGKLAVEKRREIRNAQAAKRRLRHRQQVKEEKETLKL</sequence>
<organism evidence="2 3">
    <name type="scientific">Phytophthora oleae</name>
    <dbReference type="NCBI Taxonomy" id="2107226"/>
    <lineage>
        <taxon>Eukaryota</taxon>
        <taxon>Sar</taxon>
        <taxon>Stramenopiles</taxon>
        <taxon>Oomycota</taxon>
        <taxon>Peronosporomycetes</taxon>
        <taxon>Peronosporales</taxon>
        <taxon>Peronosporaceae</taxon>
        <taxon>Phytophthora</taxon>
    </lineage>
</organism>
<protein>
    <recommendedName>
        <fullName evidence="4">BZIP domain-containing protein</fullName>
    </recommendedName>
</protein>
<gene>
    <name evidence="2" type="ORF">V7S43_015150</name>
</gene>
<keyword evidence="3" id="KW-1185">Reference proteome</keyword>
<evidence type="ECO:0008006" key="4">
    <source>
        <dbReference type="Google" id="ProtNLM"/>
    </source>
</evidence>
<evidence type="ECO:0000313" key="3">
    <source>
        <dbReference type="Proteomes" id="UP001632037"/>
    </source>
</evidence>
<feature type="compositionally biased region" description="Basic and acidic residues" evidence="1">
    <location>
        <begin position="113"/>
        <end position="123"/>
    </location>
</feature>
<dbReference type="EMBL" id="JBIMZQ010000044">
    <property type="protein sequence ID" value="KAL3659848.1"/>
    <property type="molecule type" value="Genomic_DNA"/>
</dbReference>
<dbReference type="Proteomes" id="UP001632037">
    <property type="component" value="Unassembled WGS sequence"/>
</dbReference>
<proteinExistence type="predicted"/>
<accession>A0ABD3EZ66</accession>